<protein>
    <submittedName>
        <fullName evidence="1">Uncharacterized protein</fullName>
    </submittedName>
</protein>
<evidence type="ECO:0000313" key="1">
    <source>
        <dbReference type="EMBL" id="SPD76051.1"/>
    </source>
</evidence>
<gene>
    <name evidence="1" type="ORF">PITCH_A80046</name>
</gene>
<name>A0A445N2X6_9BACT</name>
<dbReference type="EMBL" id="OJIN01000225">
    <property type="protein sequence ID" value="SPD76051.1"/>
    <property type="molecule type" value="Genomic_DNA"/>
</dbReference>
<organism evidence="1">
    <name type="scientific">uncultured Desulfobacterium sp</name>
    <dbReference type="NCBI Taxonomy" id="201089"/>
    <lineage>
        <taxon>Bacteria</taxon>
        <taxon>Pseudomonadati</taxon>
        <taxon>Thermodesulfobacteriota</taxon>
        <taxon>Desulfobacteria</taxon>
        <taxon>Desulfobacterales</taxon>
        <taxon>Desulfobacteriaceae</taxon>
        <taxon>Desulfobacterium</taxon>
        <taxon>environmental samples</taxon>
    </lineage>
</organism>
<proteinExistence type="predicted"/>
<reference evidence="1" key="1">
    <citation type="submission" date="2018-01" db="EMBL/GenBank/DDBJ databases">
        <authorList>
            <person name="Regsiter A."/>
            <person name="William W."/>
        </authorList>
    </citation>
    <scope>NUCLEOTIDE SEQUENCE</scope>
    <source>
        <strain evidence="1">TRIP AH-1</strain>
    </source>
</reference>
<accession>A0A445N2X6</accession>
<sequence>MIRTGKLIWNQGALNHRTALSYKISTRGAKNPNSFGGKEVICMILKLWCFTASRMDVIEGRSSVS</sequence>
<dbReference type="AlphaFoldDB" id="A0A445N2X6"/>